<comment type="caution">
    <text evidence="9">The sequence shown here is derived from an EMBL/GenBank/DDBJ whole genome shotgun (WGS) entry which is preliminary data.</text>
</comment>
<dbReference type="RefSeq" id="WP_189038932.1">
    <property type="nucleotide sequence ID" value="NZ_BMMP01000015.1"/>
</dbReference>
<sequence>MDGGYWIYAVLVLVTVPPMVPNSALLAGAGAMAGSSGGLSLPLLLCVPLVAATVGDLAVFSLGRKAQRPAMAWLSRDTRRLTAMERLSGLLRRYGVPSVIAVRFVPAGRGLGALTAGLVGFPVRSFLLGAVVAEAIFVSYTVGLGYAGGRLVTDGSAPFFIGPAVSLLVAGFFLAAQRICGRQGSSQGEDSLSSRV</sequence>
<name>A0ABQ2MMR9_9ACTN</name>
<evidence type="ECO:0000256" key="5">
    <source>
        <dbReference type="ARBA" id="ARBA00022989"/>
    </source>
</evidence>
<keyword evidence="6 7" id="KW-0472">Membrane</keyword>
<gene>
    <name evidence="9" type="ORF">GCM10012287_44100</name>
</gene>
<feature type="transmembrane region" description="Helical" evidence="7">
    <location>
        <begin position="159"/>
        <end position="176"/>
    </location>
</feature>
<keyword evidence="3 7" id="KW-1003">Cell membrane</keyword>
<feature type="domain" description="VTT" evidence="8">
    <location>
        <begin position="20"/>
        <end position="146"/>
    </location>
</feature>
<dbReference type="PANTHER" id="PTHR30353:SF0">
    <property type="entry name" value="TRANSMEMBRANE PROTEIN"/>
    <property type="match status" value="1"/>
</dbReference>
<evidence type="ECO:0000256" key="6">
    <source>
        <dbReference type="ARBA" id="ARBA00023136"/>
    </source>
</evidence>
<feature type="transmembrane region" description="Helical" evidence="7">
    <location>
        <begin position="41"/>
        <end position="63"/>
    </location>
</feature>
<dbReference type="Proteomes" id="UP000631535">
    <property type="component" value="Unassembled WGS sequence"/>
</dbReference>
<dbReference type="EMBL" id="BMMP01000015">
    <property type="protein sequence ID" value="GGO54653.1"/>
    <property type="molecule type" value="Genomic_DNA"/>
</dbReference>
<evidence type="ECO:0000256" key="1">
    <source>
        <dbReference type="ARBA" id="ARBA00004651"/>
    </source>
</evidence>
<evidence type="ECO:0000256" key="7">
    <source>
        <dbReference type="RuleBase" id="RU367016"/>
    </source>
</evidence>
<evidence type="ECO:0000259" key="8">
    <source>
        <dbReference type="Pfam" id="PF09335"/>
    </source>
</evidence>
<dbReference type="Pfam" id="PF09335">
    <property type="entry name" value="VTT_dom"/>
    <property type="match status" value="1"/>
</dbReference>
<evidence type="ECO:0000256" key="4">
    <source>
        <dbReference type="ARBA" id="ARBA00022692"/>
    </source>
</evidence>
<reference evidence="10" key="1">
    <citation type="journal article" date="2019" name="Int. J. Syst. Evol. Microbiol.">
        <title>The Global Catalogue of Microorganisms (GCM) 10K type strain sequencing project: providing services to taxonomists for standard genome sequencing and annotation.</title>
        <authorList>
            <consortium name="The Broad Institute Genomics Platform"/>
            <consortium name="The Broad Institute Genome Sequencing Center for Infectious Disease"/>
            <person name="Wu L."/>
            <person name="Ma J."/>
        </authorList>
    </citation>
    <scope>NUCLEOTIDE SEQUENCE [LARGE SCALE GENOMIC DNA]</scope>
    <source>
        <strain evidence="10">CGMCC 4.7178</strain>
    </source>
</reference>
<keyword evidence="10" id="KW-1185">Reference proteome</keyword>
<evidence type="ECO:0000313" key="9">
    <source>
        <dbReference type="EMBL" id="GGO54653.1"/>
    </source>
</evidence>
<proteinExistence type="inferred from homology"/>
<evidence type="ECO:0000313" key="10">
    <source>
        <dbReference type="Proteomes" id="UP000631535"/>
    </source>
</evidence>
<keyword evidence="5 7" id="KW-1133">Transmembrane helix</keyword>
<dbReference type="InterPro" id="IPR032818">
    <property type="entry name" value="DedA-like"/>
</dbReference>
<dbReference type="PANTHER" id="PTHR30353">
    <property type="entry name" value="INNER MEMBRANE PROTEIN DEDA-RELATED"/>
    <property type="match status" value="1"/>
</dbReference>
<comment type="similarity">
    <text evidence="2 7">Belongs to the DedA family.</text>
</comment>
<evidence type="ECO:0000256" key="2">
    <source>
        <dbReference type="ARBA" id="ARBA00010792"/>
    </source>
</evidence>
<keyword evidence="4 7" id="KW-0812">Transmembrane</keyword>
<dbReference type="InterPro" id="IPR032816">
    <property type="entry name" value="VTT_dom"/>
</dbReference>
<feature type="transmembrane region" description="Helical" evidence="7">
    <location>
        <begin position="6"/>
        <end position="29"/>
    </location>
</feature>
<evidence type="ECO:0000256" key="3">
    <source>
        <dbReference type="ARBA" id="ARBA00022475"/>
    </source>
</evidence>
<feature type="transmembrane region" description="Helical" evidence="7">
    <location>
        <begin position="126"/>
        <end position="147"/>
    </location>
</feature>
<protein>
    <recommendedName>
        <fullName evidence="8">VTT domain-containing protein</fullName>
    </recommendedName>
</protein>
<accession>A0ABQ2MMR9</accession>
<comment type="subcellular location">
    <subcellularLocation>
        <location evidence="1 7">Cell membrane</location>
        <topology evidence="1 7">Multi-pass membrane protein</topology>
    </subcellularLocation>
</comment>
<organism evidence="9 10">
    <name type="scientific">Streptomyces daqingensis</name>
    <dbReference type="NCBI Taxonomy" id="1472640"/>
    <lineage>
        <taxon>Bacteria</taxon>
        <taxon>Bacillati</taxon>
        <taxon>Actinomycetota</taxon>
        <taxon>Actinomycetes</taxon>
        <taxon>Kitasatosporales</taxon>
        <taxon>Streptomycetaceae</taxon>
        <taxon>Streptomyces</taxon>
    </lineage>
</organism>